<dbReference type="AlphaFoldDB" id="A0A9P0YZH3"/>
<dbReference type="SUPFAM" id="SSF56672">
    <property type="entry name" value="DNA/RNA polymerases"/>
    <property type="match status" value="1"/>
</dbReference>
<proteinExistence type="predicted"/>
<dbReference type="CDD" id="cd01647">
    <property type="entry name" value="RT_LTR"/>
    <property type="match status" value="1"/>
</dbReference>
<dbReference type="Gene3D" id="3.30.70.270">
    <property type="match status" value="1"/>
</dbReference>
<protein>
    <recommendedName>
        <fullName evidence="1">Reverse transcriptase domain-containing protein</fullName>
    </recommendedName>
</protein>
<dbReference type="Pfam" id="PF00078">
    <property type="entry name" value="RVT_1"/>
    <property type="match status" value="1"/>
</dbReference>
<accession>A0A9P0YZH3</accession>
<dbReference type="InterPro" id="IPR053134">
    <property type="entry name" value="RNA-dir_DNA_polymerase"/>
</dbReference>
<reference evidence="2" key="1">
    <citation type="submission" date="2022-07" db="EMBL/GenBank/DDBJ databases">
        <authorList>
            <person name="Macas J."/>
            <person name="Novak P."/>
            <person name="Neumann P."/>
        </authorList>
    </citation>
    <scope>NUCLEOTIDE SEQUENCE</scope>
</reference>
<organism evidence="2 3">
    <name type="scientific">Cuscuta europaea</name>
    <name type="common">European dodder</name>
    <dbReference type="NCBI Taxonomy" id="41803"/>
    <lineage>
        <taxon>Eukaryota</taxon>
        <taxon>Viridiplantae</taxon>
        <taxon>Streptophyta</taxon>
        <taxon>Embryophyta</taxon>
        <taxon>Tracheophyta</taxon>
        <taxon>Spermatophyta</taxon>
        <taxon>Magnoliopsida</taxon>
        <taxon>eudicotyledons</taxon>
        <taxon>Gunneridae</taxon>
        <taxon>Pentapetalae</taxon>
        <taxon>asterids</taxon>
        <taxon>lamiids</taxon>
        <taxon>Solanales</taxon>
        <taxon>Convolvulaceae</taxon>
        <taxon>Cuscuteae</taxon>
        <taxon>Cuscuta</taxon>
        <taxon>Cuscuta subgen. Cuscuta</taxon>
    </lineage>
</organism>
<evidence type="ECO:0000313" key="3">
    <source>
        <dbReference type="Proteomes" id="UP001152484"/>
    </source>
</evidence>
<feature type="non-terminal residue" evidence="2">
    <location>
        <position position="188"/>
    </location>
</feature>
<dbReference type="OrthoDB" id="1272910at2759"/>
<dbReference type="PANTHER" id="PTHR24559">
    <property type="entry name" value="TRANSPOSON TY3-I GAG-POL POLYPROTEIN"/>
    <property type="match status" value="1"/>
</dbReference>
<dbReference type="PANTHER" id="PTHR24559:SF444">
    <property type="entry name" value="REVERSE TRANSCRIPTASE DOMAIN-CONTAINING PROTEIN"/>
    <property type="match status" value="1"/>
</dbReference>
<dbReference type="InterPro" id="IPR043502">
    <property type="entry name" value="DNA/RNA_pol_sf"/>
</dbReference>
<comment type="caution">
    <text evidence="2">The sequence shown here is derived from an EMBL/GenBank/DDBJ whole genome shotgun (WGS) entry which is preliminary data.</text>
</comment>
<evidence type="ECO:0000313" key="2">
    <source>
        <dbReference type="EMBL" id="CAH9081194.1"/>
    </source>
</evidence>
<dbReference type="Gene3D" id="3.10.10.10">
    <property type="entry name" value="HIV Type 1 Reverse Transcriptase, subunit A, domain 1"/>
    <property type="match status" value="1"/>
</dbReference>
<keyword evidence="3" id="KW-1185">Reference proteome</keyword>
<dbReference type="EMBL" id="CAMAPE010000014">
    <property type="protein sequence ID" value="CAH9081194.1"/>
    <property type="molecule type" value="Genomic_DNA"/>
</dbReference>
<feature type="domain" description="Reverse transcriptase" evidence="1">
    <location>
        <begin position="32"/>
        <end position="185"/>
    </location>
</feature>
<dbReference type="Proteomes" id="UP001152484">
    <property type="component" value="Unassembled WGS sequence"/>
</dbReference>
<sequence length="188" mass="21131">MKKEVAMLLSIKHIKEVKYPSRLANVVLAQKPPTFRMCVDYTDLKKACPMDPFPQPNIDQLVDGTTGCEIMSFLDAFRGYHQIFMHKDDAEKTAFITLEGIFCYLVMAFNLKNSGATYTRMVARVFQAVLGRTMEAYVDGTIVKSKQSSSHVDDPKKCTFGVQGGKFLGYMVSRRGIEANPEKIQAII</sequence>
<dbReference type="InterPro" id="IPR043128">
    <property type="entry name" value="Rev_trsase/Diguanyl_cyclase"/>
</dbReference>
<evidence type="ECO:0000259" key="1">
    <source>
        <dbReference type="Pfam" id="PF00078"/>
    </source>
</evidence>
<dbReference type="InterPro" id="IPR000477">
    <property type="entry name" value="RT_dom"/>
</dbReference>
<gene>
    <name evidence="2" type="ORF">CEURO_LOCUS7813</name>
</gene>
<name>A0A9P0YZH3_CUSEU</name>